<dbReference type="Gene3D" id="3.30.2090.10">
    <property type="entry name" value="Multidrug efflux transporter AcrB TolC docking domain, DN and DC subdomains"/>
    <property type="match status" value="2"/>
</dbReference>
<dbReference type="SUPFAM" id="SSF82866">
    <property type="entry name" value="Multidrug efflux transporter AcrB transmembrane domain"/>
    <property type="match status" value="2"/>
</dbReference>
<keyword evidence="1" id="KW-0812">Transmembrane</keyword>
<accession>A0ABQ6GRQ8</accession>
<dbReference type="Gene3D" id="3.30.70.1430">
    <property type="entry name" value="Multidrug efflux transporter AcrB pore domain"/>
    <property type="match status" value="2"/>
</dbReference>
<sequence length="1038" mass="113855">MISYFAKHPTAANLLMLAIVVLGLSTLPSLKRETFPEISADTISVQVPYPGASTQETELALCMPLEDAIDGLSDVAQVSCEASEGVAIMTVEMVEGRELSRLLADVKTEVDAIDSFPAEIENPIIKEMGRTQALITLALSAELPDFELKAYAERVKDKLQKLPDISLVTIEGFSDHQLRVELSLSLLRQYGLSINDVAKRIEKQNIKLPSGSLETLGKTIQIRFDQQQVNAETLKELVVASTASGGQVRLKDLATVVERFELDEAKVQFNGKQGALIKIQKTRSQDALKLVDQVYAFVEQEQQSLPVGITMVLTNDQAQIVKDRLAMLITNAWQGILLVFATMWLFFAWRYSFWVSMGLPVSFLGAFWLMSLLGVSINMISMVGMLMAIGILMDDAIVIAESIASHIERGEQIDSAVVAGVTMVSPGVFSSFLTTASVFAGLAFISGDIGQVMKVFPLVLLAVLVVSLVEAFFILPGHLLHSLHHRDQRNAATFKQRFNEKFEYFRATRLVNWVEQAVTYRYAVVGGVLAMFLLSIALLAGGILKFKAFPELEGDVLEMRLLMPQGTPLRSTEVIVEDAIDKLKQLNLELTPKQPKGQTLVENISVEYNTNADAGEKGSHVATVRVDLLTAEKRNTSLVYLQHKWREVVGEIPGALALSYKQPSFGPAGRAIEIRLHGEDLTMLETASYRIQQALNQYSGVLNLMDDLRPGKEEYQVHLLPGAMSLGVDGAMIAGQLRSAFFGEIADEFQRGNENIELDVRLSKKDKRSLWQLQNYPITLSDGTQIPLSAVAELTPTRGYARINRVNGERTVTVIGDVDAELVNTGELIKTIQKTVIADLLVEYPQLSVSYEGEVKEGGGTGASIGQKFLMGLVGVFIILSFQFRSYMEPAIVMLAIPLALIGALWGHVLLGYDFTIPSIMGFVSLAGIVVNDSILLVTYIKAHQKSGIDIHKSAVLAAKERFRAVFITSITTIAGMLPLLLETSMQAQILQPLVVSLLFGISASTCLILFVLPCLYVIFEDWGLTAKHHMQGSAVSA</sequence>
<protein>
    <submittedName>
        <fullName evidence="2">Acriflavin resistance protein</fullName>
    </submittedName>
</protein>
<dbReference type="InterPro" id="IPR001036">
    <property type="entry name" value="Acrflvin-R"/>
</dbReference>
<feature type="transmembrane region" description="Helical" evidence="1">
    <location>
        <begin position="416"/>
        <end position="443"/>
    </location>
</feature>
<proteinExistence type="predicted"/>
<dbReference type="PRINTS" id="PR00702">
    <property type="entry name" value="ACRIFLAVINRP"/>
</dbReference>
<dbReference type="InterPro" id="IPR027463">
    <property type="entry name" value="AcrB_DN_DC_subdom"/>
</dbReference>
<dbReference type="SUPFAM" id="SSF82714">
    <property type="entry name" value="Multidrug efflux transporter AcrB TolC docking domain, DN and DC subdomains"/>
    <property type="match status" value="2"/>
</dbReference>
<dbReference type="Gene3D" id="1.20.1640.10">
    <property type="entry name" value="Multidrug efflux transporter AcrB transmembrane domain"/>
    <property type="match status" value="2"/>
</dbReference>
<reference evidence="2 3" key="1">
    <citation type="submission" date="2023-03" db="EMBL/GenBank/DDBJ databases">
        <title>Draft genome sequence of Thalassotalea insulae KCTC 62186T.</title>
        <authorList>
            <person name="Sawabe T."/>
        </authorList>
    </citation>
    <scope>NUCLEOTIDE SEQUENCE [LARGE SCALE GENOMIC DNA]</scope>
    <source>
        <strain evidence="2 3">KCTC 62186</strain>
    </source>
</reference>
<feature type="transmembrane region" description="Helical" evidence="1">
    <location>
        <begin position="963"/>
        <end position="982"/>
    </location>
</feature>
<evidence type="ECO:0000313" key="2">
    <source>
        <dbReference type="EMBL" id="GLX78630.1"/>
    </source>
</evidence>
<keyword evidence="1" id="KW-0472">Membrane</keyword>
<feature type="transmembrane region" description="Helical" evidence="1">
    <location>
        <begin position="923"/>
        <end position="943"/>
    </location>
</feature>
<feature type="transmembrane region" description="Helical" evidence="1">
    <location>
        <begin position="12"/>
        <end position="30"/>
    </location>
</feature>
<evidence type="ECO:0000313" key="3">
    <source>
        <dbReference type="Proteomes" id="UP001157186"/>
    </source>
</evidence>
<comment type="caution">
    <text evidence="2">The sequence shown here is derived from an EMBL/GenBank/DDBJ whole genome shotgun (WGS) entry which is preliminary data.</text>
</comment>
<evidence type="ECO:0000256" key="1">
    <source>
        <dbReference type="SAM" id="Phobius"/>
    </source>
</evidence>
<dbReference type="RefSeq" id="WP_284244506.1">
    <property type="nucleotide sequence ID" value="NZ_BSST01000001.1"/>
</dbReference>
<name>A0ABQ6GRQ8_9GAMM</name>
<feature type="transmembrane region" description="Helical" evidence="1">
    <location>
        <begin position="455"/>
        <end position="475"/>
    </location>
</feature>
<dbReference type="Pfam" id="PF00873">
    <property type="entry name" value="ACR_tran"/>
    <property type="match status" value="1"/>
</dbReference>
<dbReference type="PANTHER" id="PTHR32063:SF33">
    <property type="entry name" value="RND SUPERFAMILY EFFLUX PUMP PERMEASE COMPONENT"/>
    <property type="match status" value="1"/>
</dbReference>
<feature type="transmembrane region" description="Helical" evidence="1">
    <location>
        <begin position="520"/>
        <end position="544"/>
    </location>
</feature>
<dbReference type="EMBL" id="BSST01000001">
    <property type="protein sequence ID" value="GLX78630.1"/>
    <property type="molecule type" value="Genomic_DNA"/>
</dbReference>
<organism evidence="2 3">
    <name type="scientific">Thalassotalea insulae</name>
    <dbReference type="NCBI Taxonomy" id="2056778"/>
    <lineage>
        <taxon>Bacteria</taxon>
        <taxon>Pseudomonadati</taxon>
        <taxon>Pseudomonadota</taxon>
        <taxon>Gammaproteobacteria</taxon>
        <taxon>Alteromonadales</taxon>
        <taxon>Colwelliaceae</taxon>
        <taxon>Thalassotalea</taxon>
    </lineage>
</organism>
<dbReference type="SUPFAM" id="SSF82693">
    <property type="entry name" value="Multidrug efflux transporter AcrB pore domain, PN1, PN2, PC1 and PC2 subdomains"/>
    <property type="match status" value="2"/>
</dbReference>
<feature type="transmembrane region" description="Helical" evidence="1">
    <location>
        <begin position="325"/>
        <end position="347"/>
    </location>
</feature>
<keyword evidence="1" id="KW-1133">Transmembrane helix</keyword>
<dbReference type="PANTHER" id="PTHR32063">
    <property type="match status" value="1"/>
</dbReference>
<dbReference type="Gene3D" id="3.30.70.1320">
    <property type="entry name" value="Multidrug efflux transporter AcrB pore domain like"/>
    <property type="match status" value="1"/>
</dbReference>
<gene>
    <name evidence="2" type="ORF">tinsulaeT_19700</name>
</gene>
<dbReference type="Gene3D" id="3.30.70.1440">
    <property type="entry name" value="Multidrug efflux transporter AcrB pore domain"/>
    <property type="match status" value="1"/>
</dbReference>
<feature type="transmembrane region" description="Helical" evidence="1">
    <location>
        <begin position="869"/>
        <end position="885"/>
    </location>
</feature>
<feature type="transmembrane region" description="Helical" evidence="1">
    <location>
        <begin position="994"/>
        <end position="1020"/>
    </location>
</feature>
<dbReference type="Proteomes" id="UP001157186">
    <property type="component" value="Unassembled WGS sequence"/>
</dbReference>
<keyword evidence="3" id="KW-1185">Reference proteome</keyword>
<feature type="transmembrane region" description="Helical" evidence="1">
    <location>
        <begin position="891"/>
        <end position="911"/>
    </location>
</feature>